<protein>
    <submittedName>
        <fullName evidence="1">TYR_PHOSPHATASE_2 domain-containing protein</fullName>
    </submittedName>
</protein>
<name>A0A5K4EXC6_SCHMA</name>
<evidence type="ECO:0000313" key="1">
    <source>
        <dbReference type="WBParaSite" id="Smp_181440.4"/>
    </source>
</evidence>
<accession>A0A5K4EXC6</accession>
<proteinExistence type="predicted"/>
<reference evidence="1" key="1">
    <citation type="submission" date="2019-11" db="UniProtKB">
        <authorList>
            <consortium name="WormBaseParasite"/>
        </authorList>
    </citation>
    <scope>IDENTIFICATION</scope>
    <source>
        <strain evidence="1">Puerto Rican</strain>
    </source>
</reference>
<dbReference type="PANTHER" id="PTHR23339">
    <property type="entry name" value="TYROSINE SPECIFIC PROTEIN PHOSPHATASE AND DUAL SPECIFICITY PROTEIN PHOSPHATASE"/>
    <property type="match status" value="1"/>
</dbReference>
<dbReference type="WBParaSite" id="Smp_181440.4">
    <property type="protein sequence ID" value="Smp_181440.4"/>
    <property type="gene ID" value="Smp_181440"/>
</dbReference>
<organism evidence="1">
    <name type="scientific">Schistosoma mansoni</name>
    <name type="common">Blood fluke</name>
    <dbReference type="NCBI Taxonomy" id="6183"/>
    <lineage>
        <taxon>Eukaryota</taxon>
        <taxon>Metazoa</taxon>
        <taxon>Spiralia</taxon>
        <taxon>Lophotrochozoa</taxon>
        <taxon>Platyhelminthes</taxon>
        <taxon>Trematoda</taxon>
        <taxon>Digenea</taxon>
        <taxon>Strigeidida</taxon>
        <taxon>Schistosomatoidea</taxon>
        <taxon>Schistosomatidae</taxon>
        <taxon>Schistosoma</taxon>
    </lineage>
</organism>
<dbReference type="STRING" id="6183.A0A5K4EXC6"/>
<dbReference type="Gene3D" id="3.90.190.10">
    <property type="entry name" value="Protein tyrosine phosphatase superfamily"/>
    <property type="match status" value="1"/>
</dbReference>
<dbReference type="AlphaFoldDB" id="A0A5K4EXC6"/>
<dbReference type="InterPro" id="IPR029021">
    <property type="entry name" value="Prot-tyrosine_phosphatase-like"/>
</dbReference>
<dbReference type="SUPFAM" id="SSF52799">
    <property type="entry name" value="(Phosphotyrosine protein) phosphatases II"/>
    <property type="match status" value="1"/>
</dbReference>
<dbReference type="InParanoid" id="A0A5K4EXC6"/>
<dbReference type="InterPro" id="IPR050561">
    <property type="entry name" value="PTP"/>
</dbReference>
<sequence length="108" mass="12931">MQDLVCLCASPHSFSVFNNRISAEEAIQYVRFRRPGSIQTQNQVGCIYKFEKYLYLYRIYFGSHGQFSLEAFLKRQNVLLHGPERRRLRNIPKVNYFNYFSIPLFPRQ</sequence>